<protein>
    <recommendedName>
        <fullName evidence="3">N-acetyltransferase domain-containing protein</fullName>
    </recommendedName>
</protein>
<dbReference type="EMBL" id="BAABGN010000004">
    <property type="protein sequence ID" value="GAA4420149.1"/>
    <property type="molecule type" value="Genomic_DNA"/>
</dbReference>
<reference evidence="6" key="2">
    <citation type="journal article" date="2019" name="Int. J. Syst. Evol. Microbiol.">
        <title>The Global Catalogue of Microorganisms (GCM) 10K type strain sequencing project: providing services to taxonomists for standard genome sequencing and annotation.</title>
        <authorList>
            <consortium name="The Broad Institute Genomics Platform"/>
            <consortium name="The Broad Institute Genome Sequencing Center for Infectious Disease"/>
            <person name="Wu L."/>
            <person name="Ma J."/>
        </authorList>
    </citation>
    <scope>NUCLEOTIDE SEQUENCE [LARGE SCALE GENOMIC DNA]</scope>
    <source>
        <strain evidence="6">JCM 17810</strain>
    </source>
</reference>
<dbReference type="Pfam" id="PF13508">
    <property type="entry name" value="Acetyltransf_7"/>
    <property type="match status" value="1"/>
</dbReference>
<dbReference type="SUPFAM" id="SSF55729">
    <property type="entry name" value="Acyl-CoA N-acyltransferases (Nat)"/>
    <property type="match status" value="1"/>
</dbReference>
<accession>A0ABP8KTY1</accession>
<reference evidence="4" key="1">
    <citation type="journal article" date="2014" name="Int. J. Syst. Evol. Microbiol.">
        <title>Complete genome of a new Firmicutes species belonging to the dominant human colonic microbiota ('Ruminococcus bicirculans') reveals two chromosomes and a selective capacity to utilize plant glucans.</title>
        <authorList>
            <consortium name="NISC Comparative Sequencing Program"/>
            <person name="Wegmann U."/>
            <person name="Louis P."/>
            <person name="Goesmann A."/>
            <person name="Henrissat B."/>
            <person name="Duncan S.H."/>
            <person name="Flint H.J."/>
        </authorList>
    </citation>
    <scope>NUCLEOTIDE SEQUENCE</scope>
    <source>
        <strain evidence="4">JCM 17810</strain>
    </source>
</reference>
<dbReference type="InterPro" id="IPR000182">
    <property type="entry name" value="GNAT_dom"/>
</dbReference>
<evidence type="ECO:0000313" key="6">
    <source>
        <dbReference type="Proteomes" id="UP001500622"/>
    </source>
</evidence>
<evidence type="ECO:0000313" key="5">
    <source>
        <dbReference type="EMBL" id="GAA4420149.1"/>
    </source>
</evidence>
<organism evidence="4 6">
    <name type="scientific">Georgenia halophila</name>
    <dbReference type="NCBI Taxonomy" id="620889"/>
    <lineage>
        <taxon>Bacteria</taxon>
        <taxon>Bacillati</taxon>
        <taxon>Actinomycetota</taxon>
        <taxon>Actinomycetes</taxon>
        <taxon>Micrococcales</taxon>
        <taxon>Bogoriellaceae</taxon>
        <taxon>Georgenia</taxon>
    </lineage>
</organism>
<dbReference type="RefSeq" id="WP_345214820.1">
    <property type="nucleotide sequence ID" value="NZ_BAABGN010000002.1"/>
</dbReference>
<comment type="caution">
    <text evidence="4">The sequence shown here is derived from an EMBL/GenBank/DDBJ whole genome shotgun (WGS) entry which is preliminary data.</text>
</comment>
<reference evidence="4" key="3">
    <citation type="submission" date="2023-12" db="EMBL/GenBank/DDBJ databases">
        <authorList>
            <person name="Sun Q."/>
            <person name="Inoue M."/>
        </authorList>
    </citation>
    <scope>NUCLEOTIDE SEQUENCE</scope>
    <source>
        <strain evidence="4">JCM 17810</strain>
    </source>
</reference>
<keyword evidence="2" id="KW-0012">Acyltransferase</keyword>
<name>A0ABP8KTY1_9MICO</name>
<evidence type="ECO:0000259" key="3">
    <source>
        <dbReference type="PROSITE" id="PS51186"/>
    </source>
</evidence>
<dbReference type="Gene3D" id="3.40.630.30">
    <property type="match status" value="1"/>
</dbReference>
<keyword evidence="6" id="KW-1185">Reference proteome</keyword>
<evidence type="ECO:0000256" key="1">
    <source>
        <dbReference type="ARBA" id="ARBA00022679"/>
    </source>
</evidence>
<dbReference type="Proteomes" id="UP001500622">
    <property type="component" value="Unassembled WGS sequence"/>
</dbReference>
<dbReference type="PANTHER" id="PTHR43877">
    <property type="entry name" value="AMINOALKYLPHOSPHONATE N-ACETYLTRANSFERASE-RELATED-RELATED"/>
    <property type="match status" value="1"/>
</dbReference>
<dbReference type="InterPro" id="IPR050832">
    <property type="entry name" value="Bact_Acetyltransf"/>
</dbReference>
<sequence length="160" mass="17566">MPTRNAPIRPATVLDTAAVAAVHLQAWRETFGDRVPEEVYTDRAVRWPGEWEATLADPDGPATWLAERDGEAVGVAQAVATGAGKIRSLELKYLFVLAAEHGRRTGTHLLELAVGDAPCLLWVVEDSEEAIGFYRQHGFELDGARRPAVDGHLTEVRMLR</sequence>
<dbReference type="CDD" id="cd04301">
    <property type="entry name" value="NAT_SF"/>
    <property type="match status" value="1"/>
</dbReference>
<evidence type="ECO:0000313" key="4">
    <source>
        <dbReference type="EMBL" id="GAA4416563.1"/>
    </source>
</evidence>
<evidence type="ECO:0000256" key="2">
    <source>
        <dbReference type="ARBA" id="ARBA00023315"/>
    </source>
</evidence>
<dbReference type="EMBL" id="BAABGN010000002">
    <property type="protein sequence ID" value="GAA4416563.1"/>
    <property type="molecule type" value="Genomic_DNA"/>
</dbReference>
<keyword evidence="1" id="KW-0808">Transferase</keyword>
<gene>
    <name evidence="4" type="ORF">GCM10023169_03990</name>
    <name evidence="5" type="ORF">GCM10023169_11600</name>
</gene>
<proteinExistence type="predicted"/>
<feature type="domain" description="N-acetyltransferase" evidence="3">
    <location>
        <begin position="6"/>
        <end position="160"/>
    </location>
</feature>
<dbReference type="PROSITE" id="PS51186">
    <property type="entry name" value="GNAT"/>
    <property type="match status" value="1"/>
</dbReference>
<dbReference type="InterPro" id="IPR016181">
    <property type="entry name" value="Acyl_CoA_acyltransferase"/>
</dbReference>